<evidence type="ECO:0000259" key="12">
    <source>
        <dbReference type="Pfam" id="PF00082"/>
    </source>
</evidence>
<feature type="active site" description="Charge relay system" evidence="10">
    <location>
        <position position="328"/>
    </location>
</feature>
<reference evidence="13" key="1">
    <citation type="submission" date="2014-03" db="EMBL/GenBank/DDBJ databases">
        <title>Draft Genome Sequence of Mycobacterium cosmeticum DSM 44829.</title>
        <authorList>
            <person name="Croce O."/>
            <person name="Robert C."/>
            <person name="Raoult D."/>
            <person name="Drancourt M."/>
        </authorList>
    </citation>
    <scope>NUCLEOTIDE SEQUENCE [LARGE SCALE GENOMIC DNA]</scope>
    <source>
        <strain evidence="13">DSM 44829</strain>
    </source>
</reference>
<evidence type="ECO:0000256" key="4">
    <source>
        <dbReference type="ARBA" id="ARBA00022670"/>
    </source>
</evidence>
<evidence type="ECO:0000256" key="2">
    <source>
        <dbReference type="ARBA" id="ARBA00011073"/>
    </source>
</evidence>
<dbReference type="InterPro" id="IPR023834">
    <property type="entry name" value="T7SS_pept_S8A_mycosin"/>
</dbReference>
<evidence type="ECO:0000313" key="13">
    <source>
        <dbReference type="EMBL" id="CDO09183.1"/>
    </source>
</evidence>
<evidence type="ECO:0000256" key="5">
    <source>
        <dbReference type="ARBA" id="ARBA00022692"/>
    </source>
</evidence>
<dbReference type="PRINTS" id="PR00723">
    <property type="entry name" value="SUBTILISIN"/>
</dbReference>
<keyword evidence="9 11" id="KW-0472">Membrane</keyword>
<dbReference type="PROSITE" id="PS51892">
    <property type="entry name" value="SUBTILASE"/>
    <property type="match status" value="1"/>
</dbReference>
<name>W9AUJ6_MYCCO</name>
<comment type="caution">
    <text evidence="13">The sequence shown here is derived from an EMBL/GenBank/DDBJ whole genome shotgun (WGS) entry which is preliminary data.</text>
</comment>
<dbReference type="NCBIfam" id="TIGR03921">
    <property type="entry name" value="T7SS_mycosin"/>
    <property type="match status" value="1"/>
</dbReference>
<dbReference type="GO" id="GO:0005886">
    <property type="term" value="C:plasma membrane"/>
    <property type="evidence" value="ECO:0007669"/>
    <property type="project" value="UniProtKB-SubCell"/>
</dbReference>
<organism evidence="13 14">
    <name type="scientific">Mycolicibacterium cosmeticum</name>
    <dbReference type="NCBI Taxonomy" id="258533"/>
    <lineage>
        <taxon>Bacteria</taxon>
        <taxon>Bacillati</taxon>
        <taxon>Actinomycetota</taxon>
        <taxon>Actinomycetes</taxon>
        <taxon>Mycobacteriales</taxon>
        <taxon>Mycobacteriaceae</taxon>
        <taxon>Mycolicibacterium</taxon>
    </lineage>
</organism>
<feature type="active site" description="Charge relay system" evidence="10">
    <location>
        <position position="81"/>
    </location>
</feature>
<keyword evidence="5 11" id="KW-0812">Transmembrane</keyword>
<keyword evidence="3" id="KW-1003">Cell membrane</keyword>
<dbReference type="InterPro" id="IPR036852">
    <property type="entry name" value="Peptidase_S8/S53_dom_sf"/>
</dbReference>
<evidence type="ECO:0000256" key="6">
    <source>
        <dbReference type="ARBA" id="ARBA00022801"/>
    </source>
</evidence>
<dbReference type="Proteomes" id="UP000028870">
    <property type="component" value="Unassembled WGS sequence"/>
</dbReference>
<dbReference type="PANTHER" id="PTHR43806:SF11">
    <property type="entry name" value="CEREVISIN-RELATED"/>
    <property type="match status" value="1"/>
</dbReference>
<dbReference type="PANTHER" id="PTHR43806">
    <property type="entry name" value="PEPTIDASE S8"/>
    <property type="match status" value="1"/>
</dbReference>
<dbReference type="eggNOG" id="COG1404">
    <property type="taxonomic scope" value="Bacteria"/>
</dbReference>
<protein>
    <submittedName>
        <fullName evidence="13">Peptidase S8/S53 subtilisin kexin sedolisin</fullName>
    </submittedName>
</protein>
<feature type="transmembrane region" description="Helical" evidence="11">
    <location>
        <begin position="416"/>
        <end position="434"/>
    </location>
</feature>
<evidence type="ECO:0000256" key="10">
    <source>
        <dbReference type="PROSITE-ProRule" id="PRU01240"/>
    </source>
</evidence>
<dbReference type="InterPro" id="IPR022398">
    <property type="entry name" value="Peptidase_S8_His-AS"/>
</dbReference>
<evidence type="ECO:0000256" key="11">
    <source>
        <dbReference type="SAM" id="Phobius"/>
    </source>
</evidence>
<keyword evidence="6 10" id="KW-0378">Hydrolase</keyword>
<evidence type="ECO:0000256" key="7">
    <source>
        <dbReference type="ARBA" id="ARBA00022825"/>
    </source>
</evidence>
<dbReference type="Pfam" id="PF00082">
    <property type="entry name" value="Peptidase_S8"/>
    <property type="match status" value="1"/>
</dbReference>
<evidence type="ECO:0000256" key="1">
    <source>
        <dbReference type="ARBA" id="ARBA00004162"/>
    </source>
</evidence>
<proteinExistence type="inferred from homology"/>
<keyword evidence="4 10" id="KW-0645">Protease</keyword>
<dbReference type="InterPro" id="IPR050131">
    <property type="entry name" value="Peptidase_S8_subtilisin-like"/>
</dbReference>
<dbReference type="STRING" id="258533.BN977_04003"/>
<accession>W9AUJ6</accession>
<dbReference type="InterPro" id="IPR015500">
    <property type="entry name" value="Peptidase_S8_subtilisin-rel"/>
</dbReference>
<dbReference type="SUPFAM" id="SSF52743">
    <property type="entry name" value="Subtilisin-like"/>
    <property type="match status" value="1"/>
</dbReference>
<evidence type="ECO:0000256" key="9">
    <source>
        <dbReference type="ARBA" id="ARBA00023136"/>
    </source>
</evidence>
<reference evidence="13" key="2">
    <citation type="submission" date="2014-03" db="EMBL/GenBank/DDBJ databases">
        <authorList>
            <person name="Urmite Genomes"/>
        </authorList>
    </citation>
    <scope>NUCLEOTIDE SEQUENCE</scope>
    <source>
        <strain evidence="13">DSM 44829</strain>
    </source>
</reference>
<comment type="similarity">
    <text evidence="2 10">Belongs to the peptidase S8 family.</text>
</comment>
<dbReference type="GO" id="GO:0004252">
    <property type="term" value="F:serine-type endopeptidase activity"/>
    <property type="evidence" value="ECO:0007669"/>
    <property type="project" value="UniProtKB-UniRule"/>
</dbReference>
<keyword evidence="8 11" id="KW-1133">Transmembrane helix</keyword>
<feature type="domain" description="Peptidase S8/S53" evidence="12">
    <location>
        <begin position="72"/>
        <end position="375"/>
    </location>
</feature>
<comment type="subcellular location">
    <subcellularLocation>
        <location evidence="1">Cell membrane</location>
        <topology evidence="1">Single-pass membrane protein</topology>
    </subcellularLocation>
</comment>
<dbReference type="PROSITE" id="PS00137">
    <property type="entry name" value="SUBTILASE_HIS"/>
    <property type="match status" value="1"/>
</dbReference>
<evidence type="ECO:0000256" key="3">
    <source>
        <dbReference type="ARBA" id="ARBA00022475"/>
    </source>
</evidence>
<gene>
    <name evidence="13" type="ORF">BN977_04003</name>
</gene>
<keyword evidence="14" id="KW-1185">Reference proteome</keyword>
<dbReference type="AlphaFoldDB" id="W9AUJ6"/>
<evidence type="ECO:0000256" key="8">
    <source>
        <dbReference type="ARBA" id="ARBA00022989"/>
    </source>
</evidence>
<dbReference type="InterPro" id="IPR000209">
    <property type="entry name" value="Peptidase_S8/S53_dom"/>
</dbReference>
<keyword evidence="7 10" id="KW-0720">Serine protease</keyword>
<evidence type="ECO:0000313" key="14">
    <source>
        <dbReference type="Proteomes" id="UP000028870"/>
    </source>
</evidence>
<sequence>MVLLSCPAAGAVTPPAVDDQVAPPTGAAGPVQAMALRTPCVTTGVLPGTDSAAVNPNQVALDLPGAWRYSRGDGQTVAVIDTGVRPGPRLPNVEPGGDFVEAGDGLSDCDGHGTLIAGLIAGQPGADGFSGVAPGARLVSIRQTSAHYSPAQQGADPVLTRAGIDIATLARAVVRAADLGARVINISAVTCLPADNTVDQSALGAALRYAAVDKDAVIIAAAGNSSSTTAAGTSCAANPLADPARAGDPRNWGGVTSVSIPSWWQPYVLSVGALTRQGEPAPFTMAGPWVGIAAPGQDITSLSNSTDGGLANGLPDARGELAPASGTSYAAAYVSGVAALVRARFPELTAEQVVRRLTVTAHGADRSPSNVVGAGSIDPVAALTWDVPGPGGPADTAKAVAAPPVPAPEDSTPRTVAFIGTGVLALVVLVVAALRRKDSAA</sequence>
<dbReference type="GO" id="GO:0006508">
    <property type="term" value="P:proteolysis"/>
    <property type="evidence" value="ECO:0007669"/>
    <property type="project" value="UniProtKB-KW"/>
</dbReference>
<dbReference type="EMBL" id="CCBB010000003">
    <property type="protein sequence ID" value="CDO09183.1"/>
    <property type="molecule type" value="Genomic_DNA"/>
</dbReference>
<feature type="active site" description="Charge relay system" evidence="10">
    <location>
        <position position="112"/>
    </location>
</feature>
<dbReference type="Gene3D" id="3.40.50.200">
    <property type="entry name" value="Peptidase S8/S53 domain"/>
    <property type="match status" value="1"/>
</dbReference>